<feature type="domain" description="ThuA-like" evidence="1">
    <location>
        <begin position="73"/>
        <end position="315"/>
    </location>
</feature>
<dbReference type="InterPro" id="IPR029062">
    <property type="entry name" value="Class_I_gatase-like"/>
</dbReference>
<reference evidence="3" key="1">
    <citation type="submission" date="2016-10" db="EMBL/GenBank/DDBJ databases">
        <authorList>
            <person name="Varghese N."/>
            <person name="Submissions S."/>
        </authorList>
    </citation>
    <scope>NUCLEOTIDE SEQUENCE [LARGE SCALE GENOMIC DNA]</scope>
    <source>
        <strain evidence="3">DSM 23095</strain>
    </source>
</reference>
<dbReference type="InterPro" id="IPR029010">
    <property type="entry name" value="ThuA-like"/>
</dbReference>
<gene>
    <name evidence="2" type="ORF">SAMN04488104_10349</name>
</gene>
<dbReference type="EMBL" id="FNAC01000034">
    <property type="protein sequence ID" value="SDD50747.1"/>
    <property type="molecule type" value="Genomic_DNA"/>
</dbReference>
<organism evidence="2 3">
    <name type="scientific">Algoriphagus faecimaris</name>
    <dbReference type="NCBI Taxonomy" id="686796"/>
    <lineage>
        <taxon>Bacteria</taxon>
        <taxon>Pseudomonadati</taxon>
        <taxon>Bacteroidota</taxon>
        <taxon>Cytophagia</taxon>
        <taxon>Cytophagales</taxon>
        <taxon>Cyclobacteriaceae</taxon>
        <taxon>Algoriphagus</taxon>
    </lineage>
</organism>
<accession>A0A1G6VCK4</accession>
<dbReference type="SUPFAM" id="SSF52317">
    <property type="entry name" value="Class I glutamine amidotransferase-like"/>
    <property type="match status" value="1"/>
</dbReference>
<dbReference type="Pfam" id="PF06283">
    <property type="entry name" value="ThuA"/>
    <property type="match status" value="1"/>
</dbReference>
<dbReference type="PANTHER" id="PTHR40469:SF2">
    <property type="entry name" value="GALACTOSE-BINDING DOMAIN-LIKE SUPERFAMILY PROTEIN"/>
    <property type="match status" value="1"/>
</dbReference>
<sequence length="328" mass="37843">MSDDLEFKTPTLSIYTIFKFMKKYLIFGIIFLIHFSESYAQDLKEVALDESWREKIAQLTPESPQFKHSGTKRILIFSLHTGFEHWVIPHTEEMLKIIGQKSGAFQMTGSTNIQEFEKENLQKFDAVILNNTCSKPEHRNLFWDKLREQPKGDSVLLMQKALELEKNLLEYVSNGGGLMVLHGGITTLNSSDDFGRLVGGSFDYHPPQQSFRVYLEDPEHPLVQAFPKEGFVHTDEPYFYKNAYETGDFKPLLYFKNSEIERQRNGQRDPREKTYVAWIRSEGKGKVLYASPSHNAQSFENPDLLQFYLDGLQYVVGDVECDETPVGN</sequence>
<dbReference type="STRING" id="686796.SAMN04488104_10349"/>
<keyword evidence="3" id="KW-1185">Reference proteome</keyword>
<dbReference type="Gene3D" id="3.40.50.880">
    <property type="match status" value="1"/>
</dbReference>
<evidence type="ECO:0000259" key="1">
    <source>
        <dbReference type="Pfam" id="PF06283"/>
    </source>
</evidence>
<proteinExistence type="predicted"/>
<name>A0A1G6VCK4_9BACT</name>
<dbReference type="AlphaFoldDB" id="A0A1G6VCK4"/>
<protein>
    <submittedName>
        <fullName evidence="2">Trehalose utilisation</fullName>
    </submittedName>
</protein>
<dbReference type="Proteomes" id="UP000199060">
    <property type="component" value="Unassembled WGS sequence"/>
</dbReference>
<dbReference type="PANTHER" id="PTHR40469">
    <property type="entry name" value="SECRETED GLYCOSYL HYDROLASE"/>
    <property type="match status" value="1"/>
</dbReference>
<evidence type="ECO:0000313" key="3">
    <source>
        <dbReference type="Proteomes" id="UP000199060"/>
    </source>
</evidence>
<evidence type="ECO:0000313" key="2">
    <source>
        <dbReference type="EMBL" id="SDD50747.1"/>
    </source>
</evidence>